<feature type="transmembrane region" description="Helical" evidence="2">
    <location>
        <begin position="1438"/>
        <end position="1459"/>
    </location>
</feature>
<dbReference type="VEuPathDB" id="PiroplasmaDB:BOVATA_035160"/>
<sequence length="1512" mass="165787">MSVHQSQFSTLKECFQFLEWLNGSDDNMLEKLASELENRIDTYFNNHQFGIELRSSLINFLDDVSSLHDQISTIAKPGDYQTYAEDITEYFHECLSKVHAALSDLLDIVYFSHDDGGDGIMGNMEELQVCELKRYLTSSNSDNFNGIIPGGFRPDDLQVFTGQSLAENLNAALQRTTITPDLFTSVLFNNLVKDDWHNLDAGNVLLLLWAFCGYVQSHEKDNTDLKTNLQAQLNKKGMCFDWKKLVAHCSKLKGELDKLFGSDDESSPKPFSTTGRAFTTSALKPEAFAGAFEKWFKNHWKQMIGALEDIQKRVTDLESDTSDFTPESLYPYGIVLNKGQKGSWKSGLKDLHGVLDVLGDSNNGDLKTLKRILEGETCPAEPPPVATKTEATKPVATKTEATKPVVTKAEAAKPTATKSEGAQNQGKKSEGAPNQSKGQSDVSSPPPPVGKPPAPAAPSGDQGGQGPKGPKGAVSPGSSQSTITPVKQVVQTQQTTLQPPQPASPGHPGQPGVGSTDSPGDNVLSTQTISSTSPAPTQMPTVQSQGSAPSVAHGSSGQGSIDQSPSINSNLQTAQSSPTPPILPSNPPPPPEIKFVYDLGKLSDISTNAYLDALHNQMKALPPKVPLLITEPPKRDPDDLQNSELYVLHDPVRFGLGGTAAVDADKALVVEFDGNDVAEAKQVDNAIPVGFDGGIVSDFQDPVVPSKFSGKLGGEVYDDGTDLLLQKQIDAKAEWQEAQKVKFLKGIQEDFQNKITSSNNDAVFMSGNAIKFPQHAQLKGEVLKDNSDTKEKRKQEAHKYARLKEFAVTGNKIPIPPAPIKPLPLVPSIGVPTGTALKESKQIPPLPPLPYPLSVPAIASVPEGIDLTKKKRTTERPPVAPTVNVPVTGRLDLPIENVTDVEGAPIEKKPSHIPTVYIPQDSAFETFIPSEAMGDPVPNTKTNPSRKPLTPVEIDDHPGIMIDEPICLQYSPVLVTKKVPSTDSSIPSPRTVREMMCWISDLMYASGYDELTTLIARLFEGSKSIEGFAESFSNTDVMVTLSDACGHASSVLAGMEGPKPTDLSKLHYERYGIHLMHYSDDPYTLLCQLLSYVYASYHQLSFLRTQCSRDTHSGGWRDCLFGRNVEISKAWKCRKDPVDPMRLQGHDCDLSPLQGFLTDQSVLPTYWYQRDHICQRSHIKMGFRPDHLRRESKHGFYMYNVLAGVCYQNADPLEKLCRYLVCLTRRTPRTTGELVSFFHNFGGELHGAPSKVSPLGSALSQPHDDCPDWDRLKDADLNAIRDIRGSSPPIADSIHDHDKDHPKTLSALLGCGITNANCTRLLSPITYRAYALYSPSFAHTYLSWTVYLPDRLHESLLKLYCDLENLQCPDSKAKSLHQCDKALPLLYLHGITPPDGVTQPSLSCSEIITKLEQVANGQPIADLMTAMDTFLYGIRAPFLYTIVALWLVATLYVAHSLLYRMDVLRIRSHLLTTGASHLIDVKALLAGSRRMLSLYKDVDYFDDDALTHAIHQ</sequence>
<keyword evidence="2" id="KW-0472">Membrane</keyword>
<feature type="compositionally biased region" description="Polar residues" evidence="1">
    <location>
        <begin position="420"/>
        <end position="441"/>
    </location>
</feature>
<keyword evidence="2" id="KW-1133">Transmembrane helix</keyword>
<evidence type="ECO:0000256" key="2">
    <source>
        <dbReference type="SAM" id="Phobius"/>
    </source>
</evidence>
<evidence type="ECO:0000313" key="3">
    <source>
        <dbReference type="EMBL" id="GBE62023.1"/>
    </source>
</evidence>
<proteinExistence type="predicted"/>
<reference evidence="3 4" key="1">
    <citation type="journal article" date="2017" name="BMC Genomics">
        <title>Whole-genome assembly of Babesia ovata and comparative genomics between closely related pathogens.</title>
        <authorList>
            <person name="Yamagishi J."/>
            <person name="Asada M."/>
            <person name="Hakimi H."/>
            <person name="Tanaka T.Q."/>
            <person name="Sugimoto C."/>
            <person name="Kawazu S."/>
        </authorList>
    </citation>
    <scope>NUCLEOTIDE SEQUENCE [LARGE SCALE GENOMIC DNA]</scope>
    <source>
        <strain evidence="3 4">Miyake</strain>
    </source>
</reference>
<dbReference type="PANTHER" id="PTHR45725:SF10">
    <property type="entry name" value="FH2 DOMAIN-CONTAINING PROTEIN"/>
    <property type="match status" value="1"/>
</dbReference>
<dbReference type="EMBL" id="BDSA01000004">
    <property type="protein sequence ID" value="GBE62023.1"/>
    <property type="molecule type" value="Genomic_DNA"/>
</dbReference>
<feature type="region of interest" description="Disordered" evidence="1">
    <location>
        <begin position="374"/>
        <end position="592"/>
    </location>
</feature>
<evidence type="ECO:0000313" key="4">
    <source>
        <dbReference type="Proteomes" id="UP000236319"/>
    </source>
</evidence>
<organism evidence="3 4">
    <name type="scientific">Babesia ovata</name>
    <dbReference type="NCBI Taxonomy" id="189622"/>
    <lineage>
        <taxon>Eukaryota</taxon>
        <taxon>Sar</taxon>
        <taxon>Alveolata</taxon>
        <taxon>Apicomplexa</taxon>
        <taxon>Aconoidasida</taxon>
        <taxon>Piroplasmida</taxon>
        <taxon>Babesiidae</taxon>
        <taxon>Babesia</taxon>
    </lineage>
</organism>
<evidence type="ECO:0000256" key="1">
    <source>
        <dbReference type="SAM" id="MobiDB-lite"/>
    </source>
</evidence>
<dbReference type="GeneID" id="39875793"/>
<dbReference type="OrthoDB" id="10533248at2759"/>
<comment type="caution">
    <text evidence="3">The sequence shown here is derived from an EMBL/GenBank/DDBJ whole genome shotgun (WGS) entry which is preliminary data.</text>
</comment>
<feature type="compositionally biased region" description="Polar residues" evidence="1">
    <location>
        <begin position="513"/>
        <end position="575"/>
    </location>
</feature>
<dbReference type="InterPro" id="IPR051425">
    <property type="entry name" value="Formin_Homology"/>
</dbReference>
<dbReference type="Proteomes" id="UP000236319">
    <property type="component" value="Unassembled WGS sequence"/>
</dbReference>
<name>A0A2H6KG96_9APIC</name>
<keyword evidence="4" id="KW-1185">Reference proteome</keyword>
<feature type="compositionally biased region" description="Pro residues" evidence="1">
    <location>
        <begin position="444"/>
        <end position="456"/>
    </location>
</feature>
<gene>
    <name evidence="3" type="ORF">BOVATA_035160</name>
</gene>
<feature type="compositionally biased region" description="Pro residues" evidence="1">
    <location>
        <begin position="578"/>
        <end position="592"/>
    </location>
</feature>
<protein>
    <submittedName>
        <fullName evidence="3">Ribosome binding protein</fullName>
    </submittedName>
</protein>
<accession>A0A2H6KG96</accession>
<feature type="compositionally biased region" description="Low complexity" evidence="1">
    <location>
        <begin position="407"/>
        <end position="418"/>
    </location>
</feature>
<dbReference type="PANTHER" id="PTHR45725">
    <property type="entry name" value="FORMIN HOMOLOGY 2 FAMILY MEMBER"/>
    <property type="match status" value="1"/>
</dbReference>
<dbReference type="RefSeq" id="XP_028868266.1">
    <property type="nucleotide sequence ID" value="XM_029012433.1"/>
</dbReference>
<feature type="compositionally biased region" description="Low complexity" evidence="1">
    <location>
        <begin position="484"/>
        <end position="498"/>
    </location>
</feature>
<keyword evidence="2" id="KW-0812">Transmembrane</keyword>